<organism evidence="1 2">
    <name type="scientific">Undibacterium arcticum</name>
    <dbReference type="NCBI Taxonomy" id="1762892"/>
    <lineage>
        <taxon>Bacteria</taxon>
        <taxon>Pseudomonadati</taxon>
        <taxon>Pseudomonadota</taxon>
        <taxon>Betaproteobacteria</taxon>
        <taxon>Burkholderiales</taxon>
        <taxon>Oxalobacteraceae</taxon>
        <taxon>Undibacterium</taxon>
    </lineage>
</organism>
<evidence type="ECO:0000313" key="2">
    <source>
        <dbReference type="Proteomes" id="UP001595530"/>
    </source>
</evidence>
<comment type="caution">
    <text evidence="1">The sequence shown here is derived from an EMBL/GenBank/DDBJ whole genome shotgun (WGS) entry which is preliminary data.</text>
</comment>
<gene>
    <name evidence="1" type="ORF">ACFOFO_05360</name>
</gene>
<sequence>MNASTTPEQMAIAGTEDSAPSEENHLIARISAVAVKLVFPFVAQQDIRYYLNGINIRPLEDGTVMVVATDGHRYIVVRDPHGFAEKEITVAISKDALKHATNAKHTLDVMSNGNAMLSGEVAQPLFIQPGNSLIECAFPRIERVASTIGYKEGISGAVNPRYLHDALAIGKSFGESIRFFTRDSDSPLTFVLGGIGELECFGGIMKMRESFEALPTWFPLPGAVETLDDI</sequence>
<reference evidence="2" key="1">
    <citation type="journal article" date="2019" name="Int. J. Syst. Evol. Microbiol.">
        <title>The Global Catalogue of Microorganisms (GCM) 10K type strain sequencing project: providing services to taxonomists for standard genome sequencing and annotation.</title>
        <authorList>
            <consortium name="The Broad Institute Genomics Platform"/>
            <consortium name="The Broad Institute Genome Sequencing Center for Infectious Disease"/>
            <person name="Wu L."/>
            <person name="Ma J."/>
        </authorList>
    </citation>
    <scope>NUCLEOTIDE SEQUENCE [LARGE SCALE GENOMIC DNA]</scope>
    <source>
        <strain evidence="2">KCTC 42986</strain>
    </source>
</reference>
<dbReference type="EMBL" id="JBHRTP010000012">
    <property type="protein sequence ID" value="MFC3107390.1"/>
    <property type="molecule type" value="Genomic_DNA"/>
</dbReference>
<name>A0ABV7EXK9_9BURK</name>
<dbReference type="Proteomes" id="UP001595530">
    <property type="component" value="Unassembled WGS sequence"/>
</dbReference>
<dbReference type="SUPFAM" id="SSF55979">
    <property type="entry name" value="DNA clamp"/>
    <property type="match status" value="1"/>
</dbReference>
<proteinExistence type="predicted"/>
<evidence type="ECO:0008006" key="3">
    <source>
        <dbReference type="Google" id="ProtNLM"/>
    </source>
</evidence>
<dbReference type="InterPro" id="IPR046938">
    <property type="entry name" value="DNA_clamp_sf"/>
</dbReference>
<accession>A0ABV7EXK9</accession>
<protein>
    <recommendedName>
        <fullName evidence="3">DNA polymerase III beta sliding clamp subunit</fullName>
    </recommendedName>
</protein>
<keyword evidence="2" id="KW-1185">Reference proteome</keyword>
<dbReference type="Gene3D" id="3.10.150.10">
    <property type="entry name" value="DNA Polymerase III, subunit A, domain 2"/>
    <property type="match status" value="1"/>
</dbReference>
<evidence type="ECO:0000313" key="1">
    <source>
        <dbReference type="EMBL" id="MFC3107390.1"/>
    </source>
</evidence>
<dbReference type="RefSeq" id="WP_390323609.1">
    <property type="nucleotide sequence ID" value="NZ_JBHRTP010000012.1"/>
</dbReference>